<evidence type="ECO:0000313" key="2">
    <source>
        <dbReference type="Proteomes" id="UP000367825"/>
    </source>
</evidence>
<keyword evidence="2" id="KW-1185">Reference proteome</keyword>
<dbReference type="AlphaFoldDB" id="A0A5E4UG20"/>
<proteinExistence type="predicted"/>
<dbReference type="Proteomes" id="UP000367825">
    <property type="component" value="Unassembled WGS sequence"/>
</dbReference>
<evidence type="ECO:0000313" key="1">
    <source>
        <dbReference type="EMBL" id="VVD98653.1"/>
    </source>
</evidence>
<organism evidence="1 2">
    <name type="scientific">Pandoraea nosoerga</name>
    <dbReference type="NCBI Taxonomy" id="2508296"/>
    <lineage>
        <taxon>Bacteria</taxon>
        <taxon>Pseudomonadati</taxon>
        <taxon>Pseudomonadota</taxon>
        <taxon>Betaproteobacteria</taxon>
        <taxon>Burkholderiales</taxon>
        <taxon>Burkholderiaceae</taxon>
        <taxon>Pandoraea</taxon>
    </lineage>
</organism>
<sequence length="94" mass="9770">MLFQLFWIAVSVVSRETAREMSALGLKAGALPPALGAVAPAVGAGVFCAWARGVSMSAAAAAAGSISQCKRRSDEAREVAEVLEVLKRWEVPVA</sequence>
<dbReference type="EMBL" id="CABPSC010000006">
    <property type="protein sequence ID" value="VVD98653.1"/>
    <property type="molecule type" value="Genomic_DNA"/>
</dbReference>
<reference evidence="1 2" key="1">
    <citation type="submission" date="2019-08" db="EMBL/GenBank/DDBJ databases">
        <authorList>
            <person name="Peeters C."/>
        </authorList>
    </citation>
    <scope>NUCLEOTIDE SEQUENCE [LARGE SCALE GENOMIC DNA]</scope>
    <source>
        <strain evidence="1 2">LMG 31109</strain>
    </source>
</reference>
<gene>
    <name evidence="1" type="ORF">PNO31109_01996</name>
</gene>
<accession>A0A5E4UG20</accession>
<name>A0A5E4UG20_9BURK</name>
<protein>
    <submittedName>
        <fullName evidence="1">Uncharacterized protein</fullName>
    </submittedName>
</protein>